<feature type="binding site" evidence="4">
    <location>
        <position position="218"/>
    </location>
    <ligand>
        <name>3-dehydroquinate</name>
        <dbReference type="ChEBI" id="CHEBI:32364"/>
    </ligand>
</feature>
<evidence type="ECO:0000256" key="2">
    <source>
        <dbReference type="ARBA" id="ARBA00023239"/>
    </source>
</evidence>
<dbReference type="Proteomes" id="UP000011519">
    <property type="component" value="Unassembled WGS sequence"/>
</dbReference>
<gene>
    <name evidence="4" type="primary">aroD</name>
    <name evidence="5" type="ORF">C483_13628</name>
</gene>
<dbReference type="Gene3D" id="3.20.20.70">
    <property type="entry name" value="Aldolase class I"/>
    <property type="match status" value="1"/>
</dbReference>
<name>L9ZSZ6_9EURY</name>
<accession>L9ZSZ6</accession>
<feature type="binding site" evidence="4">
    <location>
        <position position="197"/>
    </location>
    <ligand>
        <name>3-dehydroquinate</name>
        <dbReference type="ChEBI" id="CHEBI:32364"/>
    </ligand>
</feature>
<comment type="catalytic activity">
    <reaction evidence="1 4">
        <text>3-dehydroquinate = 3-dehydroshikimate + H2O</text>
        <dbReference type="Rhea" id="RHEA:21096"/>
        <dbReference type="ChEBI" id="CHEBI:15377"/>
        <dbReference type="ChEBI" id="CHEBI:16630"/>
        <dbReference type="ChEBI" id="CHEBI:32364"/>
        <dbReference type="EC" id="4.2.1.10"/>
    </reaction>
</comment>
<protein>
    <recommendedName>
        <fullName evidence="4">3-dehydroquinate dehydratase</fullName>
        <shortName evidence="4">3-dehydroquinase</shortName>
        <ecNumber evidence="4">4.2.1.10</ecNumber>
    </recommendedName>
    <alternativeName>
        <fullName evidence="4">Type I DHQase</fullName>
    </alternativeName>
    <alternativeName>
        <fullName evidence="4">Type I dehydroquinase</fullName>
        <shortName evidence="4">DHQ1</shortName>
    </alternativeName>
</protein>
<feature type="active site" description="Schiff-base intermediate with substrate" evidence="4">
    <location>
        <position position="155"/>
    </location>
</feature>
<dbReference type="EC" id="4.2.1.10" evidence="4"/>
<comment type="subunit">
    <text evidence="4">Homodimer.</text>
</comment>
<dbReference type="UniPathway" id="UPA00053">
    <property type="reaction ID" value="UER00086"/>
</dbReference>
<feature type="binding site" evidence="4">
    <location>
        <position position="68"/>
    </location>
    <ligand>
        <name>3-dehydroquinate</name>
        <dbReference type="ChEBI" id="CHEBI:32364"/>
    </ligand>
</feature>
<dbReference type="OrthoDB" id="34329at2157"/>
<dbReference type="AlphaFoldDB" id="L9ZSZ6"/>
<keyword evidence="2 4" id="KW-0456">Lyase</keyword>
<dbReference type="GO" id="GO:0008652">
    <property type="term" value="P:amino acid biosynthetic process"/>
    <property type="evidence" value="ECO:0007669"/>
    <property type="project" value="UniProtKB-KW"/>
</dbReference>
<comment type="pathway">
    <text evidence="4">Metabolic intermediate biosynthesis; chorismate biosynthesis; chorismate from D-erythrose 4-phosphate and phosphoenolpyruvate: step 3/7.</text>
</comment>
<sequence>MGLEGLEFESFTLAASTADLSEEPAARSHADVIEFRMDLASEPVAALESYDAEYEETADALPVLATNRAAWEGGEAADDEKRLDALAEVTQLDAVQAIDIELASLRDGSATTLNETAATRGVTVVASAHDFEETPSVVAMSETLTDACRYGDVGKLAVTATDRSDALALLTVTHQLAREDEHTVATMAMGAAGSHTRAVAPVYGSRIGYAPVDPSKATAPGQYDLETLSRLVTQLEPAAD</sequence>
<dbReference type="GO" id="GO:0046279">
    <property type="term" value="P:3,4-dihydroxybenzoate biosynthetic process"/>
    <property type="evidence" value="ECO:0007669"/>
    <property type="project" value="TreeGrafter"/>
</dbReference>
<dbReference type="PATRIC" id="fig|1227493.4.peg.2739"/>
<evidence type="ECO:0000256" key="4">
    <source>
        <dbReference type="HAMAP-Rule" id="MF_00214"/>
    </source>
</evidence>
<dbReference type="SUPFAM" id="SSF51569">
    <property type="entry name" value="Aldolase"/>
    <property type="match status" value="1"/>
</dbReference>
<dbReference type="PANTHER" id="PTHR43699:SF1">
    <property type="entry name" value="3-DEHYDROQUINATE DEHYDRATASE"/>
    <property type="match status" value="1"/>
</dbReference>
<comment type="caution">
    <text evidence="4">Lacks conserved residue(s) required for the propagation of feature annotation.</text>
</comment>
<evidence type="ECO:0000256" key="3">
    <source>
        <dbReference type="ARBA" id="ARBA00023270"/>
    </source>
</evidence>
<evidence type="ECO:0000313" key="6">
    <source>
        <dbReference type="Proteomes" id="UP000011519"/>
    </source>
</evidence>
<dbReference type="GO" id="GO:0003855">
    <property type="term" value="F:3-dehydroquinate dehydratase activity"/>
    <property type="evidence" value="ECO:0007669"/>
    <property type="project" value="UniProtKB-UniRule"/>
</dbReference>
<keyword evidence="4" id="KW-0057">Aromatic amino acid biosynthesis</keyword>
<reference evidence="5 6" key="1">
    <citation type="journal article" date="2014" name="PLoS Genet.">
        <title>Phylogenetically driven sequencing of extremely halophilic archaea reveals strategies for static and dynamic osmo-response.</title>
        <authorList>
            <person name="Becker E.A."/>
            <person name="Seitzer P.M."/>
            <person name="Tritt A."/>
            <person name="Larsen D."/>
            <person name="Krusor M."/>
            <person name="Yao A.I."/>
            <person name="Wu D."/>
            <person name="Madern D."/>
            <person name="Eisen J.A."/>
            <person name="Darling A.E."/>
            <person name="Facciotti M.T."/>
        </authorList>
    </citation>
    <scope>NUCLEOTIDE SEQUENCE [LARGE SCALE GENOMIC DNA]</scope>
    <source>
        <strain evidence="5 6">JCM 10989</strain>
    </source>
</reference>
<evidence type="ECO:0000256" key="1">
    <source>
        <dbReference type="ARBA" id="ARBA00001864"/>
    </source>
</evidence>
<dbReference type="GO" id="GO:0009073">
    <property type="term" value="P:aromatic amino acid family biosynthetic process"/>
    <property type="evidence" value="ECO:0007669"/>
    <property type="project" value="UniProtKB-KW"/>
</dbReference>
<dbReference type="STRING" id="1227493.C483_13628"/>
<dbReference type="PANTHER" id="PTHR43699">
    <property type="entry name" value="3-DEHYDROQUINATE DEHYDRATASE"/>
    <property type="match status" value="1"/>
</dbReference>
<dbReference type="HAMAP" id="MF_00214">
    <property type="entry name" value="AroD"/>
    <property type="match status" value="1"/>
</dbReference>
<keyword evidence="4" id="KW-0028">Amino-acid biosynthesis</keyword>
<feature type="binding site" evidence="4">
    <location>
        <begin position="34"/>
        <end position="36"/>
    </location>
    <ligand>
        <name>3-dehydroquinate</name>
        <dbReference type="ChEBI" id="CHEBI:32364"/>
    </ligand>
</feature>
<dbReference type="EMBL" id="AOIM01000036">
    <property type="protein sequence ID" value="ELY89570.1"/>
    <property type="molecule type" value="Genomic_DNA"/>
</dbReference>
<comment type="similarity">
    <text evidence="4">Belongs to the type-I 3-dehydroquinase family.</text>
</comment>
<feature type="binding site" evidence="4">
    <location>
        <position position="222"/>
    </location>
    <ligand>
        <name>3-dehydroquinate</name>
        <dbReference type="ChEBI" id="CHEBI:32364"/>
    </ligand>
</feature>
<dbReference type="RefSeq" id="WP_006653895.1">
    <property type="nucleotide sequence ID" value="NZ_AOIM01000036.1"/>
</dbReference>
<evidence type="ECO:0000313" key="5">
    <source>
        <dbReference type="EMBL" id="ELY89570.1"/>
    </source>
</evidence>
<comment type="caution">
    <text evidence="5">The sequence shown here is derived from an EMBL/GenBank/DDBJ whole genome shotgun (WGS) entry which is preliminary data.</text>
</comment>
<dbReference type="InterPro" id="IPR013785">
    <property type="entry name" value="Aldolase_TIM"/>
</dbReference>
<dbReference type="CDD" id="cd00502">
    <property type="entry name" value="DHQase_I"/>
    <property type="match status" value="1"/>
</dbReference>
<comment type="function">
    <text evidence="4">Involved in the third step of the chorismate pathway, which leads to the biosynthesis of aromatic amino acids. Catalyzes the cis-dehydration of 3-dehydroquinate (DHQ) and introduces the first double bond of the aromatic ring to yield 3-dehydroshikimate.</text>
</comment>
<organism evidence="5 6">
    <name type="scientific">Natrialba hulunbeirensis JCM 10989</name>
    <dbReference type="NCBI Taxonomy" id="1227493"/>
    <lineage>
        <taxon>Archaea</taxon>
        <taxon>Methanobacteriati</taxon>
        <taxon>Methanobacteriota</taxon>
        <taxon>Stenosarchaea group</taxon>
        <taxon>Halobacteria</taxon>
        <taxon>Halobacteriales</taxon>
        <taxon>Natrialbaceae</taxon>
        <taxon>Natrialba</taxon>
    </lineage>
</organism>
<dbReference type="InterPro" id="IPR050146">
    <property type="entry name" value="Type-I_3-dehydroquinase"/>
</dbReference>
<keyword evidence="6" id="KW-1185">Reference proteome</keyword>
<feature type="active site" description="Proton donor/acceptor" evidence="4">
    <location>
        <position position="129"/>
    </location>
</feature>
<keyword evidence="3 4" id="KW-0704">Schiff base</keyword>
<dbReference type="InterPro" id="IPR001381">
    <property type="entry name" value="DHquinase_I"/>
</dbReference>
<dbReference type="Pfam" id="PF01487">
    <property type="entry name" value="DHquinase_I"/>
    <property type="match status" value="1"/>
</dbReference>
<proteinExistence type="inferred from homology"/>
<dbReference type="GO" id="GO:0009423">
    <property type="term" value="P:chorismate biosynthetic process"/>
    <property type="evidence" value="ECO:0007669"/>
    <property type="project" value="UniProtKB-UniRule"/>
</dbReference>